<organism evidence="1 2">
    <name type="scientific">Sphenostylis stenocarpa</name>
    <dbReference type="NCBI Taxonomy" id="92480"/>
    <lineage>
        <taxon>Eukaryota</taxon>
        <taxon>Viridiplantae</taxon>
        <taxon>Streptophyta</taxon>
        <taxon>Embryophyta</taxon>
        <taxon>Tracheophyta</taxon>
        <taxon>Spermatophyta</taxon>
        <taxon>Magnoliopsida</taxon>
        <taxon>eudicotyledons</taxon>
        <taxon>Gunneridae</taxon>
        <taxon>Pentapetalae</taxon>
        <taxon>rosids</taxon>
        <taxon>fabids</taxon>
        <taxon>Fabales</taxon>
        <taxon>Fabaceae</taxon>
        <taxon>Papilionoideae</taxon>
        <taxon>50 kb inversion clade</taxon>
        <taxon>NPAAA clade</taxon>
        <taxon>indigoferoid/millettioid clade</taxon>
        <taxon>Phaseoleae</taxon>
        <taxon>Sphenostylis</taxon>
    </lineage>
</organism>
<reference evidence="1" key="1">
    <citation type="submission" date="2023-10" db="EMBL/GenBank/DDBJ databases">
        <authorList>
            <person name="Domelevo Entfellner J.-B."/>
        </authorList>
    </citation>
    <scope>NUCLEOTIDE SEQUENCE</scope>
</reference>
<gene>
    <name evidence="1" type="ORF">AYBTSS11_LOCUS18171</name>
</gene>
<dbReference type="Proteomes" id="UP001189624">
    <property type="component" value="Chromosome 6"/>
</dbReference>
<dbReference type="Gramene" id="rna-AYBTSS11_LOCUS18171">
    <property type="protein sequence ID" value="CAJ1960399.1"/>
    <property type="gene ID" value="gene-AYBTSS11_LOCUS18171"/>
</dbReference>
<sequence length="61" mass="6595">MKKIELENGALAVLCSSKATPLYTLSRSETLIASCGDFSSIVLLLFESYLLFGLRLIAPGE</sequence>
<proteinExistence type="predicted"/>
<dbReference type="AlphaFoldDB" id="A0AA86TBJ7"/>
<dbReference type="EMBL" id="OY731403">
    <property type="protein sequence ID" value="CAJ1960399.1"/>
    <property type="molecule type" value="Genomic_DNA"/>
</dbReference>
<keyword evidence="2" id="KW-1185">Reference proteome</keyword>
<evidence type="ECO:0000313" key="1">
    <source>
        <dbReference type="EMBL" id="CAJ1960399.1"/>
    </source>
</evidence>
<protein>
    <submittedName>
        <fullName evidence="1">Uncharacterized protein</fullName>
    </submittedName>
</protein>
<accession>A0AA86TBJ7</accession>
<name>A0AA86TBJ7_9FABA</name>
<evidence type="ECO:0000313" key="2">
    <source>
        <dbReference type="Proteomes" id="UP001189624"/>
    </source>
</evidence>